<dbReference type="GO" id="GO:0055085">
    <property type="term" value="P:transmembrane transport"/>
    <property type="evidence" value="ECO:0007669"/>
    <property type="project" value="InterPro"/>
</dbReference>
<dbReference type="EMBL" id="FOEP01000016">
    <property type="protein sequence ID" value="SEQ91221.1"/>
    <property type="molecule type" value="Genomic_DNA"/>
</dbReference>
<dbReference type="Proteomes" id="UP000198634">
    <property type="component" value="Unassembled WGS sequence"/>
</dbReference>
<dbReference type="CDD" id="cd06261">
    <property type="entry name" value="TM_PBP2"/>
    <property type="match status" value="1"/>
</dbReference>
<comment type="similarity">
    <text evidence="7">Belongs to the binding-protein-dependent transport system permease family.</text>
</comment>
<evidence type="ECO:0000256" key="5">
    <source>
        <dbReference type="ARBA" id="ARBA00022989"/>
    </source>
</evidence>
<dbReference type="OrthoDB" id="9766870at2"/>
<feature type="transmembrane region" description="Helical" evidence="7">
    <location>
        <begin position="142"/>
        <end position="170"/>
    </location>
</feature>
<evidence type="ECO:0000259" key="8">
    <source>
        <dbReference type="PROSITE" id="PS50928"/>
    </source>
</evidence>
<feature type="transmembrane region" description="Helical" evidence="7">
    <location>
        <begin position="96"/>
        <end position="122"/>
    </location>
</feature>
<dbReference type="Gene3D" id="1.10.3720.10">
    <property type="entry name" value="MetI-like"/>
    <property type="match status" value="1"/>
</dbReference>
<dbReference type="Pfam" id="PF00528">
    <property type="entry name" value="BPD_transp_1"/>
    <property type="match status" value="1"/>
</dbReference>
<evidence type="ECO:0000256" key="7">
    <source>
        <dbReference type="RuleBase" id="RU363032"/>
    </source>
</evidence>
<keyword evidence="6 7" id="KW-0472">Membrane</keyword>
<dbReference type="GO" id="GO:0005886">
    <property type="term" value="C:plasma membrane"/>
    <property type="evidence" value="ECO:0007669"/>
    <property type="project" value="UniProtKB-SubCell"/>
</dbReference>
<feature type="domain" description="ABC transmembrane type-1" evidence="8">
    <location>
        <begin position="94"/>
        <end position="284"/>
    </location>
</feature>
<comment type="subcellular location">
    <subcellularLocation>
        <location evidence="1 7">Cell membrane</location>
        <topology evidence="1 7">Multi-pass membrane protein</topology>
    </subcellularLocation>
</comment>
<dbReference type="InterPro" id="IPR050366">
    <property type="entry name" value="BP-dependent_transpt_permease"/>
</dbReference>
<dbReference type="AlphaFoldDB" id="A0A1H9JW27"/>
<sequence length="294" mass="31461">MSLTQTRPEETDQDPAGWRARLAGMPVLVRISVVLLLIIVFAAVFAGPLAPHDIADLDLLNRYAPPVFMGGGWSNAFGTDNLGRDMLSLVLRAIQVSLIIATIGTVAGAIVGTSLGFLAAWAGGIVDDVIGILIDFQAAIPFLIMALALLAVLPQADMTLFILIMCIYGWERYARLARSVALFAQNNGYVTAQRVIGAGGFRIYFHHILPNTMAVIVVNMTVNFPATILAETSLNFLGIGIQPPDTSLGVLIGVGRNHLYQAPWMALLPGAVILVTTLSISVVGDWIRDQIDAD</sequence>
<name>A0A1H9JW27_9RHOB</name>
<dbReference type="InterPro" id="IPR000515">
    <property type="entry name" value="MetI-like"/>
</dbReference>
<dbReference type="InterPro" id="IPR035906">
    <property type="entry name" value="MetI-like_sf"/>
</dbReference>
<dbReference type="PANTHER" id="PTHR43386:SF25">
    <property type="entry name" value="PEPTIDE ABC TRANSPORTER PERMEASE PROTEIN"/>
    <property type="match status" value="1"/>
</dbReference>
<reference evidence="9 10" key="1">
    <citation type="submission" date="2016-10" db="EMBL/GenBank/DDBJ databases">
        <authorList>
            <person name="de Groot N.N."/>
        </authorList>
    </citation>
    <scope>NUCLEOTIDE SEQUENCE [LARGE SCALE GENOMIC DNA]</scope>
    <source>
        <strain evidence="9 10">DSM 22007</strain>
    </source>
</reference>
<evidence type="ECO:0000313" key="10">
    <source>
        <dbReference type="Proteomes" id="UP000198634"/>
    </source>
</evidence>
<dbReference type="PANTHER" id="PTHR43386">
    <property type="entry name" value="OLIGOPEPTIDE TRANSPORT SYSTEM PERMEASE PROTEIN APPC"/>
    <property type="match status" value="1"/>
</dbReference>
<evidence type="ECO:0000256" key="2">
    <source>
        <dbReference type="ARBA" id="ARBA00022448"/>
    </source>
</evidence>
<feature type="transmembrane region" description="Helical" evidence="7">
    <location>
        <begin position="266"/>
        <end position="287"/>
    </location>
</feature>
<accession>A0A1H9JW27</accession>
<proteinExistence type="inferred from homology"/>
<keyword evidence="4 7" id="KW-0812">Transmembrane</keyword>
<dbReference type="RefSeq" id="WP_090271009.1">
    <property type="nucleotide sequence ID" value="NZ_FOEP01000016.1"/>
</dbReference>
<keyword evidence="2 7" id="KW-0813">Transport</keyword>
<evidence type="ECO:0000256" key="4">
    <source>
        <dbReference type="ARBA" id="ARBA00022692"/>
    </source>
</evidence>
<protein>
    <submittedName>
        <fullName evidence="9">Peptide/nickel transport system permease protein</fullName>
    </submittedName>
</protein>
<feature type="transmembrane region" description="Helical" evidence="7">
    <location>
        <begin position="27"/>
        <end position="50"/>
    </location>
</feature>
<evidence type="ECO:0000256" key="6">
    <source>
        <dbReference type="ARBA" id="ARBA00023136"/>
    </source>
</evidence>
<evidence type="ECO:0000256" key="1">
    <source>
        <dbReference type="ARBA" id="ARBA00004651"/>
    </source>
</evidence>
<gene>
    <name evidence="9" type="ORF">SAMN04488092_11664</name>
</gene>
<keyword evidence="3" id="KW-1003">Cell membrane</keyword>
<keyword evidence="10" id="KW-1185">Reference proteome</keyword>
<dbReference type="SUPFAM" id="SSF161098">
    <property type="entry name" value="MetI-like"/>
    <property type="match status" value="1"/>
</dbReference>
<evidence type="ECO:0000313" key="9">
    <source>
        <dbReference type="EMBL" id="SEQ91221.1"/>
    </source>
</evidence>
<dbReference type="STRING" id="657014.SAMN04488092_11664"/>
<organism evidence="9 10">
    <name type="scientific">Thalassovita taeanensis</name>
    <dbReference type="NCBI Taxonomy" id="657014"/>
    <lineage>
        <taxon>Bacteria</taxon>
        <taxon>Pseudomonadati</taxon>
        <taxon>Pseudomonadota</taxon>
        <taxon>Alphaproteobacteria</taxon>
        <taxon>Rhodobacterales</taxon>
        <taxon>Roseobacteraceae</taxon>
        <taxon>Thalassovita</taxon>
    </lineage>
</organism>
<dbReference type="PROSITE" id="PS50928">
    <property type="entry name" value="ABC_TM1"/>
    <property type="match status" value="1"/>
</dbReference>
<keyword evidence="5 7" id="KW-1133">Transmembrane helix</keyword>
<evidence type="ECO:0000256" key="3">
    <source>
        <dbReference type="ARBA" id="ARBA00022475"/>
    </source>
</evidence>